<sequence>MQLFINQLSDRLSEELVAARKLNVRPLTVSDREFETTVNAGTVKWAVREQRDLFIVPKYVQGQEISHTVLTNGLRVRQILLALMITTTCSISTITADTINQV</sequence>
<dbReference type="EMBL" id="JACJTA010000001">
    <property type="protein sequence ID" value="MBD2603030.1"/>
    <property type="molecule type" value="Genomic_DNA"/>
</dbReference>
<evidence type="ECO:0008006" key="3">
    <source>
        <dbReference type="Google" id="ProtNLM"/>
    </source>
</evidence>
<reference evidence="1 2" key="1">
    <citation type="journal article" date="2020" name="ISME J.">
        <title>Comparative genomics reveals insights into cyanobacterial evolution and habitat adaptation.</title>
        <authorList>
            <person name="Chen M.Y."/>
            <person name="Teng W.K."/>
            <person name="Zhao L."/>
            <person name="Hu C.X."/>
            <person name="Zhou Y.K."/>
            <person name="Han B.P."/>
            <person name="Song L.R."/>
            <person name="Shu W.S."/>
        </authorList>
    </citation>
    <scope>NUCLEOTIDE SEQUENCE [LARGE SCALE GENOMIC DNA]</scope>
    <source>
        <strain evidence="1 2">FACHB-248</strain>
    </source>
</reference>
<comment type="caution">
    <text evidence="1">The sequence shown here is derived from an EMBL/GenBank/DDBJ whole genome shotgun (WGS) entry which is preliminary data.</text>
</comment>
<evidence type="ECO:0000313" key="1">
    <source>
        <dbReference type="EMBL" id="MBD2603030.1"/>
    </source>
</evidence>
<name>A0ABR8GI48_9CYAN</name>
<dbReference type="RefSeq" id="WP_029635442.1">
    <property type="nucleotide sequence ID" value="NZ_JACJTA010000001.1"/>
</dbReference>
<protein>
    <recommendedName>
        <fullName evidence="3">Transposase</fullName>
    </recommendedName>
</protein>
<evidence type="ECO:0000313" key="2">
    <source>
        <dbReference type="Proteomes" id="UP000660380"/>
    </source>
</evidence>
<organism evidence="1 2">
    <name type="scientific">Scytonema hofmannii FACHB-248</name>
    <dbReference type="NCBI Taxonomy" id="1842502"/>
    <lineage>
        <taxon>Bacteria</taxon>
        <taxon>Bacillati</taxon>
        <taxon>Cyanobacteriota</taxon>
        <taxon>Cyanophyceae</taxon>
        <taxon>Nostocales</taxon>
        <taxon>Scytonemataceae</taxon>
        <taxon>Scytonema</taxon>
    </lineage>
</organism>
<dbReference type="Proteomes" id="UP000660380">
    <property type="component" value="Unassembled WGS sequence"/>
</dbReference>
<keyword evidence="2" id="KW-1185">Reference proteome</keyword>
<gene>
    <name evidence="1" type="ORF">H6G81_00475</name>
</gene>
<accession>A0ABR8GI48</accession>
<proteinExistence type="predicted"/>